<dbReference type="InterPro" id="IPR017441">
    <property type="entry name" value="Protein_kinase_ATP_BS"/>
</dbReference>
<dbReference type="PROSITE" id="PS00108">
    <property type="entry name" value="PROTEIN_KINASE_ST"/>
    <property type="match status" value="1"/>
</dbReference>
<dbReference type="FunFam" id="3.30.200.20:FF:000035">
    <property type="entry name" value="Serine/threonine protein kinase Stk1"/>
    <property type="match status" value="1"/>
</dbReference>
<dbReference type="FunFam" id="1.10.510.10:FF:000021">
    <property type="entry name" value="Serine/threonine protein kinase"/>
    <property type="match status" value="1"/>
</dbReference>
<dbReference type="SMART" id="SM00740">
    <property type="entry name" value="PASTA"/>
    <property type="match status" value="3"/>
</dbReference>
<dbReference type="GO" id="GO:0005524">
    <property type="term" value="F:ATP binding"/>
    <property type="evidence" value="ECO:0007669"/>
    <property type="project" value="UniProtKB-UniRule"/>
</dbReference>
<comment type="catalytic activity">
    <reaction evidence="10">
        <text>L-seryl-[protein] + ATP = O-phospho-L-seryl-[protein] + ADP + H(+)</text>
        <dbReference type="Rhea" id="RHEA:17989"/>
        <dbReference type="Rhea" id="RHEA-COMP:9863"/>
        <dbReference type="Rhea" id="RHEA-COMP:11604"/>
        <dbReference type="ChEBI" id="CHEBI:15378"/>
        <dbReference type="ChEBI" id="CHEBI:29999"/>
        <dbReference type="ChEBI" id="CHEBI:30616"/>
        <dbReference type="ChEBI" id="CHEBI:83421"/>
        <dbReference type="ChEBI" id="CHEBI:456216"/>
        <dbReference type="EC" id="2.7.11.1"/>
    </reaction>
</comment>
<keyword evidence="6 18" id="KW-0418">Kinase</keyword>
<dbReference type="GO" id="GO:0004674">
    <property type="term" value="F:protein serine/threonine kinase activity"/>
    <property type="evidence" value="ECO:0007669"/>
    <property type="project" value="UniProtKB-KW"/>
</dbReference>
<feature type="domain" description="PASTA" evidence="17">
    <location>
        <begin position="496"/>
        <end position="563"/>
    </location>
</feature>
<dbReference type="NCBIfam" id="NF033483">
    <property type="entry name" value="PknB_PASTA_kin"/>
    <property type="match status" value="1"/>
</dbReference>
<evidence type="ECO:0000256" key="5">
    <source>
        <dbReference type="ARBA" id="ARBA00022741"/>
    </source>
</evidence>
<dbReference type="RefSeq" id="WP_135346887.1">
    <property type="nucleotide sequence ID" value="NZ_SRJD01000001.1"/>
</dbReference>
<evidence type="ECO:0000256" key="3">
    <source>
        <dbReference type="ARBA" id="ARBA00022544"/>
    </source>
</evidence>
<dbReference type="Gene3D" id="1.10.510.10">
    <property type="entry name" value="Transferase(Phosphotransferase) domain 1"/>
    <property type="match status" value="1"/>
</dbReference>
<dbReference type="InterPro" id="IPR008271">
    <property type="entry name" value="Ser/Thr_kinase_AS"/>
</dbReference>
<dbReference type="PROSITE" id="PS00107">
    <property type="entry name" value="PROTEIN_KINASE_ATP"/>
    <property type="match status" value="1"/>
</dbReference>
<evidence type="ECO:0000256" key="2">
    <source>
        <dbReference type="ARBA" id="ARBA00022527"/>
    </source>
</evidence>
<keyword evidence="19" id="KW-1185">Reference proteome</keyword>
<name>A0A4Z0GTC7_9BACL</name>
<dbReference type="Gene3D" id="3.30.200.20">
    <property type="entry name" value="Phosphorylase Kinase, domain 1"/>
    <property type="match status" value="1"/>
</dbReference>
<evidence type="ECO:0000256" key="8">
    <source>
        <dbReference type="ARBA" id="ARBA00022968"/>
    </source>
</evidence>
<dbReference type="PROSITE" id="PS51178">
    <property type="entry name" value="PASTA"/>
    <property type="match status" value="3"/>
</dbReference>
<dbReference type="GO" id="GO:0007165">
    <property type="term" value="P:signal transduction"/>
    <property type="evidence" value="ECO:0007669"/>
    <property type="project" value="UniProtKB-ARBA"/>
</dbReference>
<sequence>MIGRRIGGRYEILSRLGEGGMAIVYKAKDLILDRLVAVKVLRTELAGDEEFIKRFHREAESVASLSHPNIVAIYDIGEEEDCYYIVMEYIHGMSLKEFIRDYSPISISESVHIMKQVTLAIAHAHAHGIVHRDIKPHNILIDESEHVKVTDFGIAMAVSSATITYTHSILGSAHYLSPEQARGGKATVKSDIYSLGIVMFELITGRLPFPGTSPVSVALKHLSEPMPFPRDFRPDMPQSLENVMIRALAKVPLDRYKNVVAMYDDLKTALSPERADEKRLILDSGDETDDDRTIKIAPVRIDENKDQAVLPEQPAPNKNENAKVKKKSKARKWLTLTGLLILLITAGLIIGLILLPKLFYVNNVQVPDVAGKTFEQAQQLIENKNLSAVRKNQSSSTVKKGTVISQNPDAGTEVKAGTYVTLFVSAGSQEISVENYVGYDRSSLTTQLQDAGYKNIVWHGQESSTVPEGEVMRQTPAAGQKVVPGDTVLELTYSTGTPQVIVPDLRGKPKDEVNQLLQAQGLSADYSVGDFSDTVPQGNALDQDPAPGSKVAKGSSIIVLLSKGSQAQPKEIDQPIKVEYTGNGNGNNNGNGNGNGQNNGGGSPAHVQIYYTDANHNDALFADEEITQTKTYTIPFTINPGSQGSYRIVIDGNQVKTGTVDYPK</sequence>
<organism evidence="18 19">
    <name type="scientific">Sporolactobacillus shoreae</name>
    <dbReference type="NCBI Taxonomy" id="1465501"/>
    <lineage>
        <taxon>Bacteria</taxon>
        <taxon>Bacillati</taxon>
        <taxon>Bacillota</taxon>
        <taxon>Bacilli</taxon>
        <taxon>Bacillales</taxon>
        <taxon>Sporolactobacillaceae</taxon>
        <taxon>Sporolactobacillus</taxon>
    </lineage>
</organism>
<dbReference type="Pfam" id="PF00069">
    <property type="entry name" value="Pkinase"/>
    <property type="match status" value="1"/>
</dbReference>
<dbReference type="PANTHER" id="PTHR43289">
    <property type="entry name" value="MITOGEN-ACTIVATED PROTEIN KINASE KINASE KINASE 20-RELATED"/>
    <property type="match status" value="1"/>
</dbReference>
<keyword evidence="2" id="KW-0723">Serine/threonine-protein kinase</keyword>
<dbReference type="InterPro" id="IPR000719">
    <property type="entry name" value="Prot_kinase_dom"/>
</dbReference>
<feature type="domain" description="Protein kinase" evidence="16">
    <location>
        <begin position="10"/>
        <end position="270"/>
    </location>
</feature>
<evidence type="ECO:0000256" key="10">
    <source>
        <dbReference type="ARBA" id="ARBA00048679"/>
    </source>
</evidence>
<feature type="domain" description="PASTA" evidence="17">
    <location>
        <begin position="360"/>
        <end position="426"/>
    </location>
</feature>
<evidence type="ECO:0000256" key="13">
    <source>
        <dbReference type="PROSITE-ProRule" id="PRU10141"/>
    </source>
</evidence>
<dbReference type="PANTHER" id="PTHR43289:SF34">
    <property type="entry name" value="SERINE_THREONINE-PROTEIN KINASE YBDM-RELATED"/>
    <property type="match status" value="1"/>
</dbReference>
<feature type="transmembrane region" description="Helical" evidence="15">
    <location>
        <begin position="333"/>
        <end position="355"/>
    </location>
</feature>
<dbReference type="Gene3D" id="3.30.10.20">
    <property type="match status" value="3"/>
</dbReference>
<evidence type="ECO:0000256" key="11">
    <source>
        <dbReference type="ARBA" id="ARBA00060432"/>
    </source>
</evidence>
<dbReference type="Pfam" id="PF03793">
    <property type="entry name" value="PASTA"/>
    <property type="match status" value="3"/>
</dbReference>
<evidence type="ECO:0000256" key="14">
    <source>
        <dbReference type="SAM" id="MobiDB-lite"/>
    </source>
</evidence>
<dbReference type="GO" id="GO:0071224">
    <property type="term" value="P:cellular response to peptidoglycan"/>
    <property type="evidence" value="ECO:0007669"/>
    <property type="project" value="UniProtKB-ARBA"/>
</dbReference>
<dbReference type="EC" id="2.7.11.1" evidence="1"/>
<dbReference type="OrthoDB" id="9788659at2"/>
<evidence type="ECO:0000259" key="16">
    <source>
        <dbReference type="PROSITE" id="PS50011"/>
    </source>
</evidence>
<evidence type="ECO:0000256" key="15">
    <source>
        <dbReference type="SAM" id="Phobius"/>
    </source>
</evidence>
<keyword evidence="15" id="KW-1133">Transmembrane helix</keyword>
<feature type="region of interest" description="Disordered" evidence="14">
    <location>
        <begin position="580"/>
        <end position="606"/>
    </location>
</feature>
<evidence type="ECO:0000256" key="6">
    <source>
        <dbReference type="ARBA" id="ARBA00022777"/>
    </source>
</evidence>
<accession>A0A4Z0GTC7</accession>
<evidence type="ECO:0000313" key="18">
    <source>
        <dbReference type="EMBL" id="TGB00241.1"/>
    </source>
</evidence>
<evidence type="ECO:0000259" key="17">
    <source>
        <dbReference type="PROSITE" id="PS51178"/>
    </source>
</evidence>
<keyword evidence="8" id="KW-0735">Signal-anchor</keyword>
<dbReference type="AlphaFoldDB" id="A0A4Z0GTC7"/>
<gene>
    <name evidence="18" type="primary">pknB</name>
    <name evidence="18" type="ORF">E4665_00790</name>
</gene>
<proteinExistence type="predicted"/>
<keyword evidence="7 13" id="KW-0067">ATP-binding</keyword>
<dbReference type="Proteomes" id="UP000298347">
    <property type="component" value="Unassembled WGS sequence"/>
</dbReference>
<dbReference type="EMBL" id="SRJD01000001">
    <property type="protein sequence ID" value="TGB00241.1"/>
    <property type="molecule type" value="Genomic_DNA"/>
</dbReference>
<keyword evidence="15" id="KW-0812">Transmembrane</keyword>
<dbReference type="CDD" id="cd06577">
    <property type="entry name" value="PASTA_pknB"/>
    <property type="match status" value="3"/>
</dbReference>
<dbReference type="SMART" id="SM00220">
    <property type="entry name" value="S_TKc"/>
    <property type="match status" value="1"/>
</dbReference>
<protein>
    <recommendedName>
        <fullName evidence="12">Serine/threonine-protein kinase PrkC</fullName>
        <ecNumber evidence="1">2.7.11.1</ecNumber>
    </recommendedName>
</protein>
<reference evidence="18 19" key="1">
    <citation type="journal article" date="2015" name="Int. J. Syst. Evol. Microbiol.">
        <title>Sporolactobacillus shoreae sp. nov. and Sporolactobacillus spathodeae sp. nov., two spore-forming lactic acid bacteria isolated from tree barks in Thailand.</title>
        <authorList>
            <person name="Thamacharoensuk T."/>
            <person name="Kitahara M."/>
            <person name="Ohkuma M."/>
            <person name="Thongchul N."/>
            <person name="Tanasupawat S."/>
        </authorList>
    </citation>
    <scope>NUCLEOTIDE SEQUENCE [LARGE SCALE GENOMIC DNA]</scope>
    <source>
        <strain evidence="18 19">BK92</strain>
    </source>
</reference>
<keyword evidence="5 13" id="KW-0547">Nucleotide-binding</keyword>
<evidence type="ECO:0000256" key="4">
    <source>
        <dbReference type="ARBA" id="ARBA00022679"/>
    </source>
</evidence>
<dbReference type="PROSITE" id="PS50011">
    <property type="entry name" value="PROTEIN_KINASE_DOM"/>
    <property type="match status" value="1"/>
</dbReference>
<evidence type="ECO:0000313" key="19">
    <source>
        <dbReference type="Proteomes" id="UP000298347"/>
    </source>
</evidence>
<comment type="catalytic activity">
    <reaction evidence="9">
        <text>L-threonyl-[protein] + ATP = O-phospho-L-threonyl-[protein] + ADP + H(+)</text>
        <dbReference type="Rhea" id="RHEA:46608"/>
        <dbReference type="Rhea" id="RHEA-COMP:11060"/>
        <dbReference type="Rhea" id="RHEA-COMP:11605"/>
        <dbReference type="ChEBI" id="CHEBI:15378"/>
        <dbReference type="ChEBI" id="CHEBI:30013"/>
        <dbReference type="ChEBI" id="CHEBI:30616"/>
        <dbReference type="ChEBI" id="CHEBI:61977"/>
        <dbReference type="ChEBI" id="CHEBI:456216"/>
        <dbReference type="EC" id="2.7.11.1"/>
    </reaction>
</comment>
<dbReference type="InterPro" id="IPR005543">
    <property type="entry name" value="PASTA_dom"/>
</dbReference>
<dbReference type="InterPro" id="IPR011009">
    <property type="entry name" value="Kinase-like_dom_sf"/>
</dbReference>
<dbReference type="Gene3D" id="2.60.40.2560">
    <property type="match status" value="1"/>
</dbReference>
<keyword evidence="15" id="KW-0472">Membrane</keyword>
<keyword evidence="3" id="KW-0309">Germination</keyword>
<evidence type="ECO:0000256" key="12">
    <source>
        <dbReference type="ARBA" id="ARBA00070041"/>
    </source>
</evidence>
<comment type="subcellular location">
    <subcellularLocation>
        <location evidence="11">Spore membrane</location>
        <topology evidence="11">Single-pass type II membrane protein</topology>
    </subcellularLocation>
</comment>
<comment type="caution">
    <text evidence="18">The sequence shown here is derived from an EMBL/GenBank/DDBJ whole genome shotgun (WGS) entry which is preliminary data.</text>
</comment>
<evidence type="ECO:0000256" key="1">
    <source>
        <dbReference type="ARBA" id="ARBA00012513"/>
    </source>
</evidence>
<evidence type="ECO:0000256" key="9">
    <source>
        <dbReference type="ARBA" id="ARBA00047899"/>
    </source>
</evidence>
<keyword evidence="4" id="KW-0808">Transferase</keyword>
<dbReference type="SUPFAM" id="SSF56112">
    <property type="entry name" value="Protein kinase-like (PK-like)"/>
    <property type="match status" value="1"/>
</dbReference>
<dbReference type="CDD" id="cd14014">
    <property type="entry name" value="STKc_PknB_like"/>
    <property type="match status" value="1"/>
</dbReference>
<dbReference type="SUPFAM" id="SSF54184">
    <property type="entry name" value="Penicillin-binding protein 2x (pbp-2x), c-terminal domain"/>
    <property type="match status" value="2"/>
</dbReference>
<feature type="compositionally biased region" description="Gly residues" evidence="14">
    <location>
        <begin position="583"/>
        <end position="603"/>
    </location>
</feature>
<feature type="binding site" evidence="13">
    <location>
        <position position="39"/>
    </location>
    <ligand>
        <name>ATP</name>
        <dbReference type="ChEBI" id="CHEBI:30616"/>
    </ligand>
</feature>
<dbReference type="GO" id="GO:0009847">
    <property type="term" value="P:spore germination"/>
    <property type="evidence" value="ECO:0007669"/>
    <property type="project" value="UniProtKB-ARBA"/>
</dbReference>
<evidence type="ECO:0000256" key="7">
    <source>
        <dbReference type="ARBA" id="ARBA00022840"/>
    </source>
</evidence>
<feature type="domain" description="PASTA" evidence="17">
    <location>
        <begin position="427"/>
        <end position="495"/>
    </location>
</feature>